<evidence type="ECO:0000256" key="8">
    <source>
        <dbReference type="HAMAP-Rule" id="MF_00195"/>
    </source>
</evidence>
<sequence length="490" mass="54647">MVPVIALVGRPNVGKSTLFNRLTKSRDAIVGDLSGLTRDRQYGEAKWQGRTYIVIDTGGISGDEEGIDAKMAEQSLQAIEEADAVLFLVDARAGLSASDQMIGEHLRRRNKRSFLVINKVDNIDADLARAEFSSMGMGESLAIAGAHGRGITQMLEAVLGTFPKDATEPEEGEEEEIVLEGQEAKRIPGPSEKDGIKLAIIGRPNVGKSTLVNRMLGEERVIVYDQAGTTRDSIYIPFERDDEKYTLIDTAGVRRRGKIFEAVEKFSVVKTLQAIQDSNVVVFVMDAREGVVDHDLNLLGFVLDSGRALVIALNKWDGMEPSERDYVKVELQRRLFFVDFADIHFISALHGTGVGNLYKSVQASFKSAITRWPTNRLTTILEDAVSDHAPPMVNNRRIKLRYAHLGGANPPLIVIHGNQVEAVPKSYIRYLENTYRRVLKLVGTPIRIEFKGGDNPYEGNKNTLTDRQVNKKRRLMSHHKKAEKKRKDKR</sequence>
<feature type="binding site" evidence="8">
    <location>
        <begin position="202"/>
        <end position="209"/>
    </location>
    <ligand>
        <name>GTP</name>
        <dbReference type="ChEBI" id="CHEBI:37565"/>
        <label>2</label>
    </ligand>
</feature>
<keyword evidence="6 8" id="KW-0342">GTP-binding</keyword>
<dbReference type="Pfam" id="PF14714">
    <property type="entry name" value="KH_dom-like"/>
    <property type="match status" value="1"/>
</dbReference>
<dbReference type="GO" id="GO:0005525">
    <property type="term" value="F:GTP binding"/>
    <property type="evidence" value="ECO:0007669"/>
    <property type="project" value="UniProtKB-UniRule"/>
</dbReference>
<dbReference type="FunFam" id="3.40.50.300:FF:000040">
    <property type="entry name" value="GTPase Der"/>
    <property type="match status" value="1"/>
</dbReference>
<dbReference type="Proteomes" id="UP000242418">
    <property type="component" value="Unassembled WGS sequence"/>
</dbReference>
<keyword evidence="14" id="KW-1185">Reference proteome</keyword>
<feature type="binding site" evidence="8">
    <location>
        <begin position="314"/>
        <end position="317"/>
    </location>
    <ligand>
        <name>GTP</name>
        <dbReference type="ChEBI" id="CHEBI:37565"/>
        <label>2</label>
    </ligand>
</feature>
<gene>
    <name evidence="8" type="primary">der</name>
    <name evidence="13" type="ORF">SAMN05216370_0819</name>
</gene>
<evidence type="ECO:0000256" key="6">
    <source>
        <dbReference type="ARBA" id="ARBA00023134"/>
    </source>
</evidence>
<dbReference type="GO" id="GO:0042254">
    <property type="term" value="P:ribosome biogenesis"/>
    <property type="evidence" value="ECO:0007669"/>
    <property type="project" value="UniProtKB-KW"/>
</dbReference>
<evidence type="ECO:0000256" key="11">
    <source>
        <dbReference type="SAM" id="MobiDB-lite"/>
    </source>
</evidence>
<dbReference type="InterPro" id="IPR032859">
    <property type="entry name" value="KH_dom-like"/>
</dbReference>
<evidence type="ECO:0000256" key="7">
    <source>
        <dbReference type="ARBA" id="ARBA00032345"/>
    </source>
</evidence>
<feature type="domain" description="EngA-type G" evidence="12">
    <location>
        <begin position="3"/>
        <end position="166"/>
    </location>
</feature>
<evidence type="ECO:0000256" key="9">
    <source>
        <dbReference type="PROSITE-ProRule" id="PRU01049"/>
    </source>
</evidence>
<dbReference type="PANTHER" id="PTHR43834:SF6">
    <property type="entry name" value="GTPASE DER"/>
    <property type="match status" value="1"/>
</dbReference>
<dbReference type="CDD" id="cd01895">
    <property type="entry name" value="EngA2"/>
    <property type="match status" value="1"/>
</dbReference>
<dbReference type="InterPro" id="IPR016484">
    <property type="entry name" value="GTPase_Der"/>
</dbReference>
<dbReference type="NCBIfam" id="TIGR00231">
    <property type="entry name" value="small_GTP"/>
    <property type="match status" value="2"/>
</dbReference>
<protein>
    <recommendedName>
        <fullName evidence="2 8">GTPase Der</fullName>
    </recommendedName>
    <alternativeName>
        <fullName evidence="7 8">GTP-binding protein EngA</fullName>
    </alternativeName>
</protein>
<dbReference type="HAMAP" id="MF_00195">
    <property type="entry name" value="GTPase_Der"/>
    <property type="match status" value="1"/>
</dbReference>
<name>A0AB37Z3U1_9PSED</name>
<evidence type="ECO:0000256" key="4">
    <source>
        <dbReference type="ARBA" id="ARBA00022737"/>
    </source>
</evidence>
<dbReference type="PIRSF" id="PIRSF006485">
    <property type="entry name" value="GTP-binding_EngA"/>
    <property type="match status" value="1"/>
</dbReference>
<dbReference type="RefSeq" id="WP_090248619.1">
    <property type="nucleotide sequence ID" value="NZ_FMTL01000001.1"/>
</dbReference>
<keyword evidence="5 8" id="KW-0547">Nucleotide-binding</keyword>
<dbReference type="InterPro" id="IPR027417">
    <property type="entry name" value="P-loop_NTPase"/>
</dbReference>
<accession>A0AB37Z3U1</accession>
<evidence type="ECO:0000259" key="12">
    <source>
        <dbReference type="PROSITE" id="PS51712"/>
    </source>
</evidence>
<dbReference type="NCBIfam" id="TIGR03594">
    <property type="entry name" value="GTPase_EngA"/>
    <property type="match status" value="1"/>
</dbReference>
<keyword evidence="3 8" id="KW-0690">Ribosome biogenesis</keyword>
<dbReference type="InterPro" id="IPR006073">
    <property type="entry name" value="GTP-bd"/>
</dbReference>
<comment type="subunit">
    <text evidence="8">Associates with the 50S ribosomal subunit.</text>
</comment>
<feature type="binding site" evidence="8">
    <location>
        <begin position="118"/>
        <end position="121"/>
    </location>
    <ligand>
        <name>GTP</name>
        <dbReference type="ChEBI" id="CHEBI:37565"/>
        <label>1</label>
    </ligand>
</feature>
<reference evidence="13 14" key="1">
    <citation type="submission" date="2016-10" db="EMBL/GenBank/DDBJ databases">
        <authorList>
            <person name="Varghese N."/>
            <person name="Submissions S."/>
        </authorList>
    </citation>
    <scope>NUCLEOTIDE SEQUENCE [LARGE SCALE GENOMIC DNA]</scope>
    <source>
        <strain evidence="13 14">DSM 17833</strain>
    </source>
</reference>
<feature type="region of interest" description="Disordered" evidence="11">
    <location>
        <begin position="452"/>
        <end position="490"/>
    </location>
</feature>
<dbReference type="InterPro" id="IPR005225">
    <property type="entry name" value="Small_GTP-bd"/>
</dbReference>
<dbReference type="Gene3D" id="3.30.300.20">
    <property type="match status" value="1"/>
</dbReference>
<evidence type="ECO:0000256" key="3">
    <source>
        <dbReference type="ARBA" id="ARBA00022517"/>
    </source>
</evidence>
<organism evidence="13 14">
    <name type="scientific">Pseudomonas peli</name>
    <dbReference type="NCBI Taxonomy" id="592361"/>
    <lineage>
        <taxon>Bacteria</taxon>
        <taxon>Pseudomonadati</taxon>
        <taxon>Pseudomonadota</taxon>
        <taxon>Gammaproteobacteria</taxon>
        <taxon>Pseudomonadales</taxon>
        <taxon>Pseudomonadaceae</taxon>
        <taxon>Pseudomonas</taxon>
    </lineage>
</organism>
<dbReference type="SUPFAM" id="SSF52540">
    <property type="entry name" value="P-loop containing nucleoside triphosphate hydrolases"/>
    <property type="match status" value="2"/>
</dbReference>
<dbReference type="EMBL" id="FMTL01000001">
    <property type="protein sequence ID" value="SCW37992.1"/>
    <property type="molecule type" value="Genomic_DNA"/>
</dbReference>
<comment type="caution">
    <text evidence="13">The sequence shown here is derived from an EMBL/GenBank/DDBJ whole genome shotgun (WGS) entry which is preliminary data.</text>
</comment>
<dbReference type="AlphaFoldDB" id="A0AB37Z3U1"/>
<dbReference type="CDD" id="cd01894">
    <property type="entry name" value="EngA1"/>
    <property type="match status" value="1"/>
</dbReference>
<comment type="similarity">
    <text evidence="1 8 9 10">Belongs to the TRAFAC class TrmE-Era-EngA-EngB-Septin-like GTPase superfamily. EngA (Der) GTPase family.</text>
</comment>
<feature type="binding site" evidence="8">
    <location>
        <begin position="56"/>
        <end position="60"/>
    </location>
    <ligand>
        <name>GTP</name>
        <dbReference type="ChEBI" id="CHEBI:37565"/>
        <label>1</label>
    </ligand>
</feature>
<evidence type="ECO:0000313" key="14">
    <source>
        <dbReference type="Proteomes" id="UP000242418"/>
    </source>
</evidence>
<dbReference type="Gene3D" id="3.40.50.300">
    <property type="entry name" value="P-loop containing nucleotide triphosphate hydrolases"/>
    <property type="match status" value="2"/>
</dbReference>
<evidence type="ECO:0000256" key="10">
    <source>
        <dbReference type="RuleBase" id="RU004481"/>
    </source>
</evidence>
<dbReference type="PROSITE" id="PS51712">
    <property type="entry name" value="G_ENGA"/>
    <property type="match status" value="2"/>
</dbReference>
<dbReference type="InterPro" id="IPR031166">
    <property type="entry name" value="G_ENGA"/>
</dbReference>
<feature type="binding site" evidence="8">
    <location>
        <begin position="9"/>
        <end position="16"/>
    </location>
    <ligand>
        <name>GTP</name>
        <dbReference type="ChEBI" id="CHEBI:37565"/>
        <label>1</label>
    </ligand>
</feature>
<dbReference type="FunFam" id="3.40.50.300:FF:000057">
    <property type="entry name" value="GTPase Der"/>
    <property type="match status" value="1"/>
</dbReference>
<dbReference type="InterPro" id="IPR015946">
    <property type="entry name" value="KH_dom-like_a/b"/>
</dbReference>
<dbReference type="PANTHER" id="PTHR43834">
    <property type="entry name" value="GTPASE DER"/>
    <property type="match status" value="1"/>
</dbReference>
<dbReference type="GO" id="GO:0043022">
    <property type="term" value="F:ribosome binding"/>
    <property type="evidence" value="ECO:0007669"/>
    <property type="project" value="TreeGrafter"/>
</dbReference>
<proteinExistence type="inferred from homology"/>
<comment type="function">
    <text evidence="8 10">GTPase that plays an essential role in the late steps of ribosome biogenesis.</text>
</comment>
<feature type="binding site" evidence="8">
    <location>
        <begin position="249"/>
        <end position="253"/>
    </location>
    <ligand>
        <name>GTP</name>
        <dbReference type="ChEBI" id="CHEBI:37565"/>
        <label>2</label>
    </ligand>
</feature>
<keyword evidence="4 10" id="KW-0677">Repeat</keyword>
<dbReference type="PRINTS" id="PR00326">
    <property type="entry name" value="GTP1OBG"/>
</dbReference>
<dbReference type="FunFam" id="3.30.300.20:FF:000004">
    <property type="entry name" value="GTPase Der"/>
    <property type="match status" value="1"/>
</dbReference>
<dbReference type="Pfam" id="PF01926">
    <property type="entry name" value="MMR_HSR1"/>
    <property type="match status" value="2"/>
</dbReference>
<evidence type="ECO:0000313" key="13">
    <source>
        <dbReference type="EMBL" id="SCW37992.1"/>
    </source>
</evidence>
<evidence type="ECO:0000256" key="2">
    <source>
        <dbReference type="ARBA" id="ARBA00020953"/>
    </source>
</evidence>
<feature type="domain" description="EngA-type G" evidence="12">
    <location>
        <begin position="196"/>
        <end position="369"/>
    </location>
</feature>
<evidence type="ECO:0000256" key="5">
    <source>
        <dbReference type="ARBA" id="ARBA00022741"/>
    </source>
</evidence>
<evidence type="ECO:0000256" key="1">
    <source>
        <dbReference type="ARBA" id="ARBA00008279"/>
    </source>
</evidence>
<feature type="compositionally biased region" description="Basic residues" evidence="11">
    <location>
        <begin position="470"/>
        <end position="490"/>
    </location>
</feature>